<accession>A0ABQ5GBB4</accession>
<dbReference type="EMBL" id="BQNB010018259">
    <property type="protein sequence ID" value="GJT72450.1"/>
    <property type="molecule type" value="Genomic_DNA"/>
</dbReference>
<gene>
    <name evidence="1" type="ORF">Tco_1031736</name>
</gene>
<protein>
    <submittedName>
        <fullName evidence="1">Uncharacterized protein</fullName>
    </submittedName>
</protein>
<organism evidence="1 2">
    <name type="scientific">Tanacetum coccineum</name>
    <dbReference type="NCBI Taxonomy" id="301880"/>
    <lineage>
        <taxon>Eukaryota</taxon>
        <taxon>Viridiplantae</taxon>
        <taxon>Streptophyta</taxon>
        <taxon>Embryophyta</taxon>
        <taxon>Tracheophyta</taxon>
        <taxon>Spermatophyta</taxon>
        <taxon>Magnoliopsida</taxon>
        <taxon>eudicotyledons</taxon>
        <taxon>Gunneridae</taxon>
        <taxon>Pentapetalae</taxon>
        <taxon>asterids</taxon>
        <taxon>campanulids</taxon>
        <taxon>Asterales</taxon>
        <taxon>Asteraceae</taxon>
        <taxon>Asteroideae</taxon>
        <taxon>Anthemideae</taxon>
        <taxon>Anthemidinae</taxon>
        <taxon>Tanacetum</taxon>
    </lineage>
</organism>
<reference evidence="1" key="2">
    <citation type="submission" date="2022-01" db="EMBL/GenBank/DDBJ databases">
        <authorList>
            <person name="Yamashiro T."/>
            <person name="Shiraishi A."/>
            <person name="Satake H."/>
            <person name="Nakayama K."/>
        </authorList>
    </citation>
    <scope>NUCLEOTIDE SEQUENCE</scope>
</reference>
<evidence type="ECO:0000313" key="2">
    <source>
        <dbReference type="Proteomes" id="UP001151760"/>
    </source>
</evidence>
<evidence type="ECO:0000313" key="1">
    <source>
        <dbReference type="EMBL" id="GJT72450.1"/>
    </source>
</evidence>
<name>A0ABQ5GBB4_9ASTR</name>
<comment type="caution">
    <text evidence="1">The sequence shown here is derived from an EMBL/GenBank/DDBJ whole genome shotgun (WGS) entry which is preliminary data.</text>
</comment>
<proteinExistence type="predicted"/>
<dbReference type="Proteomes" id="UP001151760">
    <property type="component" value="Unassembled WGS sequence"/>
</dbReference>
<reference evidence="1" key="1">
    <citation type="journal article" date="2022" name="Int. J. Mol. Sci.">
        <title>Draft Genome of Tanacetum Coccineum: Genomic Comparison of Closely Related Tanacetum-Family Plants.</title>
        <authorList>
            <person name="Yamashiro T."/>
            <person name="Shiraishi A."/>
            <person name="Nakayama K."/>
            <person name="Satake H."/>
        </authorList>
    </citation>
    <scope>NUCLEOTIDE SEQUENCE</scope>
</reference>
<sequence length="89" mass="10170">MFMTIQSSVKDKILATLSETSKVENVPPEMLCKINVMNDALRRKERVKPRRVRAMAMTIRYGVRGMMLAAQSEAFKQENVCAERLHGLD</sequence>
<keyword evidence="2" id="KW-1185">Reference proteome</keyword>